<dbReference type="GO" id="GO:0004735">
    <property type="term" value="F:pyrroline-5-carboxylate reductase activity"/>
    <property type="evidence" value="ECO:0007669"/>
    <property type="project" value="UniProtKB-UniRule"/>
</dbReference>
<dbReference type="GO" id="GO:0005737">
    <property type="term" value="C:cytoplasm"/>
    <property type="evidence" value="ECO:0007669"/>
    <property type="project" value="UniProtKB-SubCell"/>
</dbReference>
<keyword evidence="2 4" id="KW-0521">NADP</keyword>
<evidence type="ECO:0000313" key="10">
    <source>
        <dbReference type="EMBL" id="MBK8572523.1"/>
    </source>
</evidence>
<sequence length="271" mass="27610">MSQHPKLAILGFGTMGQAISAGLVEASGYPAGLIHAVDLHPAAGKARAEALGIRLSREAEAAAREAEVVLLCVKPRELKDLLDGLTAAGALGHRPLVVSIAAGTTLAFLADHTPGATPLVRAMPNTPCAIRKGMTVLAPGKGVTEAQLAAARALFEPLGRVMDLDEKHMDAVTGLSASGPAFMFVILESLAEGGVQCGLPRAVAVELAAQMTLGAASMVLETGRHPAALKDEVTTPAGCTIAGLMVLEDGRIRSVVARGIERATQVAAGLG</sequence>
<name>A0A936K5I4_9BACT</name>
<accession>A0A936K5I4</accession>
<dbReference type="SUPFAM" id="SSF48179">
    <property type="entry name" value="6-phosphogluconate dehydrogenase C-terminal domain-like"/>
    <property type="match status" value="1"/>
</dbReference>
<dbReference type="Pfam" id="PF14748">
    <property type="entry name" value="P5CR_dimer"/>
    <property type="match status" value="1"/>
</dbReference>
<dbReference type="Gene3D" id="1.10.3730.10">
    <property type="entry name" value="ProC C-terminal domain-like"/>
    <property type="match status" value="1"/>
</dbReference>
<dbReference type="HAMAP" id="MF_01925">
    <property type="entry name" value="P5C_reductase"/>
    <property type="match status" value="1"/>
</dbReference>
<organism evidence="10 11">
    <name type="scientific">Candidatus Geothrix odensensis</name>
    <dbReference type="NCBI Taxonomy" id="2954440"/>
    <lineage>
        <taxon>Bacteria</taxon>
        <taxon>Pseudomonadati</taxon>
        <taxon>Acidobacteriota</taxon>
        <taxon>Holophagae</taxon>
        <taxon>Holophagales</taxon>
        <taxon>Holophagaceae</taxon>
        <taxon>Geothrix</taxon>
    </lineage>
</organism>
<dbReference type="PANTHER" id="PTHR11645">
    <property type="entry name" value="PYRROLINE-5-CARBOXYLATE REDUCTASE"/>
    <property type="match status" value="1"/>
</dbReference>
<reference evidence="10 11" key="1">
    <citation type="submission" date="2020-10" db="EMBL/GenBank/DDBJ databases">
        <title>Connecting structure to function with the recovery of over 1000 high-quality activated sludge metagenome-assembled genomes encoding full-length rRNA genes using long-read sequencing.</title>
        <authorList>
            <person name="Singleton C.M."/>
            <person name="Petriglieri F."/>
            <person name="Kristensen J.M."/>
            <person name="Kirkegaard R.H."/>
            <person name="Michaelsen T.Y."/>
            <person name="Andersen M.H."/>
            <person name="Karst S.M."/>
            <person name="Dueholm M.S."/>
            <person name="Nielsen P.H."/>
            <person name="Albertsen M."/>
        </authorList>
    </citation>
    <scope>NUCLEOTIDE SEQUENCE [LARGE SCALE GENOMIC DNA]</scope>
    <source>
        <strain evidence="10">OdNE_18-Q3-R46-58_MAXAC.008</strain>
    </source>
</reference>
<proteinExistence type="inferred from homology"/>
<comment type="pathway">
    <text evidence="4 7">Amino-acid biosynthesis; L-proline biosynthesis; L-proline from L-glutamate 5-semialdehyde: step 1/1.</text>
</comment>
<dbReference type="NCBIfam" id="TIGR00112">
    <property type="entry name" value="proC"/>
    <property type="match status" value="1"/>
</dbReference>
<comment type="caution">
    <text evidence="10">The sequence shown here is derived from an EMBL/GenBank/DDBJ whole genome shotgun (WGS) entry which is preliminary data.</text>
</comment>
<keyword evidence="4" id="KW-0963">Cytoplasm</keyword>
<dbReference type="EMBL" id="JADKCH010000005">
    <property type="protein sequence ID" value="MBK8572523.1"/>
    <property type="molecule type" value="Genomic_DNA"/>
</dbReference>
<dbReference type="PIRSF" id="PIRSF000193">
    <property type="entry name" value="Pyrrol-5-carb_rd"/>
    <property type="match status" value="1"/>
</dbReference>
<comment type="similarity">
    <text evidence="1 4 7">Belongs to the pyrroline-5-carboxylate reductase family.</text>
</comment>
<dbReference type="GO" id="GO:0055129">
    <property type="term" value="P:L-proline biosynthetic process"/>
    <property type="evidence" value="ECO:0007669"/>
    <property type="project" value="UniProtKB-UniRule"/>
</dbReference>
<keyword evidence="4 7" id="KW-0028">Amino-acid biosynthesis</keyword>
<evidence type="ECO:0000259" key="9">
    <source>
        <dbReference type="Pfam" id="PF14748"/>
    </source>
</evidence>
<evidence type="ECO:0000256" key="7">
    <source>
        <dbReference type="RuleBase" id="RU003903"/>
    </source>
</evidence>
<dbReference type="InterPro" id="IPR028939">
    <property type="entry name" value="P5C_Rdtase_cat_N"/>
</dbReference>
<evidence type="ECO:0000256" key="1">
    <source>
        <dbReference type="ARBA" id="ARBA00005525"/>
    </source>
</evidence>
<dbReference type="InterPro" id="IPR008927">
    <property type="entry name" value="6-PGluconate_DH-like_C_sf"/>
</dbReference>
<dbReference type="PROSITE" id="PS00521">
    <property type="entry name" value="P5CR"/>
    <property type="match status" value="1"/>
</dbReference>
<dbReference type="SUPFAM" id="SSF51735">
    <property type="entry name" value="NAD(P)-binding Rossmann-fold domains"/>
    <property type="match status" value="1"/>
</dbReference>
<dbReference type="PANTHER" id="PTHR11645:SF0">
    <property type="entry name" value="PYRROLINE-5-CARBOXYLATE REDUCTASE 3"/>
    <property type="match status" value="1"/>
</dbReference>
<keyword evidence="3 4" id="KW-0560">Oxidoreductase</keyword>
<evidence type="ECO:0000259" key="8">
    <source>
        <dbReference type="Pfam" id="PF03807"/>
    </source>
</evidence>
<evidence type="ECO:0000256" key="2">
    <source>
        <dbReference type="ARBA" id="ARBA00022857"/>
    </source>
</evidence>
<dbReference type="Pfam" id="PF03807">
    <property type="entry name" value="F420_oxidored"/>
    <property type="match status" value="1"/>
</dbReference>
<gene>
    <name evidence="4 10" type="primary">proC</name>
    <name evidence="10" type="ORF">IPN91_07690</name>
</gene>
<dbReference type="InterPro" id="IPR029036">
    <property type="entry name" value="P5CR_dimer"/>
</dbReference>
<feature type="domain" description="Pyrroline-5-carboxylate reductase catalytic N-terminal" evidence="8">
    <location>
        <begin position="6"/>
        <end position="103"/>
    </location>
</feature>
<dbReference type="InterPro" id="IPR036291">
    <property type="entry name" value="NAD(P)-bd_dom_sf"/>
</dbReference>
<feature type="domain" description="Pyrroline-5-carboxylate reductase dimerisation" evidence="9">
    <location>
        <begin position="166"/>
        <end position="268"/>
    </location>
</feature>
<evidence type="ECO:0000256" key="6">
    <source>
        <dbReference type="PIRSR" id="PIRSR000193-1"/>
    </source>
</evidence>
<dbReference type="AlphaFoldDB" id="A0A936K5I4"/>
<dbReference type="Gene3D" id="3.40.50.720">
    <property type="entry name" value="NAD(P)-binding Rossmann-like Domain"/>
    <property type="match status" value="1"/>
</dbReference>
<comment type="subcellular location">
    <subcellularLocation>
        <location evidence="4">Cytoplasm</location>
    </subcellularLocation>
</comment>
<evidence type="ECO:0000256" key="5">
    <source>
        <dbReference type="NCBIfam" id="TIGR00112"/>
    </source>
</evidence>
<evidence type="ECO:0000256" key="3">
    <source>
        <dbReference type="ARBA" id="ARBA00023002"/>
    </source>
</evidence>
<dbReference type="FunFam" id="1.10.3730.10:FF:000001">
    <property type="entry name" value="Pyrroline-5-carboxylate reductase"/>
    <property type="match status" value="1"/>
</dbReference>
<evidence type="ECO:0000313" key="11">
    <source>
        <dbReference type="Proteomes" id="UP000709959"/>
    </source>
</evidence>
<feature type="binding site" evidence="6">
    <location>
        <begin position="10"/>
        <end position="15"/>
    </location>
    <ligand>
        <name>NADP(+)</name>
        <dbReference type="ChEBI" id="CHEBI:58349"/>
    </ligand>
</feature>
<keyword evidence="4 7" id="KW-0641">Proline biosynthesis</keyword>
<dbReference type="Proteomes" id="UP000709959">
    <property type="component" value="Unassembled WGS sequence"/>
</dbReference>
<dbReference type="InterPro" id="IPR053790">
    <property type="entry name" value="P5CR-like_CS"/>
</dbReference>
<comment type="function">
    <text evidence="4">Catalyzes the reduction of 1-pyrroline-5-carboxylate (PCA) to L-proline.</text>
</comment>
<comment type="catalytic activity">
    <reaction evidence="4">
        <text>L-proline + NAD(+) = (S)-1-pyrroline-5-carboxylate + NADH + 2 H(+)</text>
        <dbReference type="Rhea" id="RHEA:14105"/>
        <dbReference type="ChEBI" id="CHEBI:15378"/>
        <dbReference type="ChEBI" id="CHEBI:17388"/>
        <dbReference type="ChEBI" id="CHEBI:57540"/>
        <dbReference type="ChEBI" id="CHEBI:57945"/>
        <dbReference type="ChEBI" id="CHEBI:60039"/>
        <dbReference type="EC" id="1.5.1.2"/>
    </reaction>
</comment>
<protein>
    <recommendedName>
        <fullName evidence="4 5">Pyrroline-5-carboxylate reductase</fullName>
        <shortName evidence="4">P5C reductase</shortName>
        <shortName evidence="4">P5CR</shortName>
        <ecNumber evidence="4 5">1.5.1.2</ecNumber>
    </recommendedName>
    <alternativeName>
        <fullName evidence="4">PCA reductase</fullName>
    </alternativeName>
</protein>
<evidence type="ECO:0000256" key="4">
    <source>
        <dbReference type="HAMAP-Rule" id="MF_01925"/>
    </source>
</evidence>
<dbReference type="EC" id="1.5.1.2" evidence="4 5"/>
<comment type="catalytic activity">
    <reaction evidence="4 7">
        <text>L-proline + NADP(+) = (S)-1-pyrroline-5-carboxylate + NADPH + 2 H(+)</text>
        <dbReference type="Rhea" id="RHEA:14109"/>
        <dbReference type="ChEBI" id="CHEBI:15378"/>
        <dbReference type="ChEBI" id="CHEBI:17388"/>
        <dbReference type="ChEBI" id="CHEBI:57783"/>
        <dbReference type="ChEBI" id="CHEBI:58349"/>
        <dbReference type="ChEBI" id="CHEBI:60039"/>
        <dbReference type="EC" id="1.5.1.2"/>
    </reaction>
</comment>
<dbReference type="InterPro" id="IPR000304">
    <property type="entry name" value="Pyrroline-COOH_reductase"/>
</dbReference>